<dbReference type="EMBL" id="CM055760">
    <property type="protein sequence ID" value="KAJ7987124.1"/>
    <property type="molecule type" value="Genomic_DNA"/>
</dbReference>
<protein>
    <submittedName>
        <fullName evidence="1">Uncharacterized protein</fullName>
    </submittedName>
</protein>
<keyword evidence="2" id="KW-1185">Reference proteome</keyword>
<organism evidence="1 2">
    <name type="scientific">Dallia pectoralis</name>
    <name type="common">Alaska blackfish</name>
    <dbReference type="NCBI Taxonomy" id="75939"/>
    <lineage>
        <taxon>Eukaryota</taxon>
        <taxon>Metazoa</taxon>
        <taxon>Chordata</taxon>
        <taxon>Craniata</taxon>
        <taxon>Vertebrata</taxon>
        <taxon>Euteleostomi</taxon>
        <taxon>Actinopterygii</taxon>
        <taxon>Neopterygii</taxon>
        <taxon>Teleostei</taxon>
        <taxon>Protacanthopterygii</taxon>
        <taxon>Esociformes</taxon>
        <taxon>Umbridae</taxon>
        <taxon>Dallia</taxon>
    </lineage>
</organism>
<reference evidence="1" key="1">
    <citation type="submission" date="2021-05" db="EMBL/GenBank/DDBJ databases">
        <authorList>
            <person name="Pan Q."/>
            <person name="Jouanno E."/>
            <person name="Zahm M."/>
            <person name="Klopp C."/>
            <person name="Cabau C."/>
            <person name="Louis A."/>
            <person name="Berthelot C."/>
            <person name="Parey E."/>
            <person name="Roest Crollius H."/>
            <person name="Montfort J."/>
            <person name="Robinson-Rechavi M."/>
            <person name="Bouchez O."/>
            <person name="Lampietro C."/>
            <person name="Lopez Roques C."/>
            <person name="Donnadieu C."/>
            <person name="Postlethwait J."/>
            <person name="Bobe J."/>
            <person name="Dillon D."/>
            <person name="Chandos A."/>
            <person name="von Hippel F."/>
            <person name="Guiguen Y."/>
        </authorList>
    </citation>
    <scope>NUCLEOTIDE SEQUENCE</scope>
    <source>
        <strain evidence="1">YG-Jan2019</strain>
    </source>
</reference>
<sequence length="867" mass="97999">MLDFLLGASLVFLFIQKQACQANDQMHGPQHVLVNFNCSEQRICVTWEDHPSDLKGSDQLIYDLEVLLTDSMKELHHEAVHVTSDPISSKHHWSWTPVLPLQCASQSVRLRSRYQNYISQWSPLQTNNGINSSHPVVYPRDRVVQVDSNVTFCCILGPGQSVKVMDYNNISINATKIGPLVYEIRVRVLTHSPWNGFNVQCFSTLYGTCVYVGYPPGDRNLTCETRDLVSVECDWDIGRDTRLTKKRKTVYRLNDRACHDETKFKCKQTTDVEQGERNWTLTARNPLGTLELVDRADLKKRVHLFAPVGLEVLEVNARSASVQWRWDQEQYKLLSMVCQVQLEYSGRIEKKEYPGSVVVPLVLTDLAPAQSYTVKVRCGLAQHFWKWGDWSSGRTFQTKEDIPEMLDVWMQIEGNQTLILWKSLTANQSHGGILDYEVTWGNQNTTVLPTQHCFPVIDQFTSEGQRVTVTARNSVGRSPPSAITIPRRPQRMRSGGNVIGGNGMFDLVWSASPNASCGYVVDWCPTYRQCRPEWLKVPTGTTRARVQLVRFEECVRYTFSIYAGTSGAPELLESREGYVKECLPEVRITGLETKQYGSDTVQISWTGVPPENQTSFLLRYVIYYYDNSNSEMKTVYVPADEPEAKNLTGLTMGVYTFTVKAVTSLGEYGAATKHLKMTDPVDQLITVMFICLGSIAILLTLVTVLCYKKRNCIKNSLYPKIPKPAWNDKWLTKQDNYGCQILHVDRCPPSMLDQMCERELSGEAEAENDAGSTDIILPSTDSYLPAPHVNNVQAPLEHTISTPHAMPFQCPGIELRNHSYNLVPQAALDMEPCSMDYLSVLDLNTIPMSKLPHGCDLDSRRNNPNAT</sequence>
<gene>
    <name evidence="1" type="ORF">DPEC_G00335500</name>
</gene>
<comment type="caution">
    <text evidence="1">The sequence shown here is derived from an EMBL/GenBank/DDBJ whole genome shotgun (WGS) entry which is preliminary data.</text>
</comment>
<name>A0ACC2F6Z7_DALPE</name>
<evidence type="ECO:0000313" key="1">
    <source>
        <dbReference type="EMBL" id="KAJ7987124.1"/>
    </source>
</evidence>
<proteinExistence type="predicted"/>
<dbReference type="Proteomes" id="UP001157502">
    <property type="component" value="Chromosome 33"/>
</dbReference>
<accession>A0ACC2F6Z7</accession>
<evidence type="ECO:0000313" key="2">
    <source>
        <dbReference type="Proteomes" id="UP001157502"/>
    </source>
</evidence>